<evidence type="ECO:0000256" key="7">
    <source>
        <dbReference type="HAMAP-Rule" id="MF_00156"/>
    </source>
</evidence>
<dbReference type="HAMAP" id="MF_00156">
    <property type="entry name" value="PanB"/>
    <property type="match status" value="1"/>
</dbReference>
<dbReference type="FunFam" id="3.20.20.60:FF:000003">
    <property type="entry name" value="3-methyl-2-oxobutanoate hydroxymethyltransferase"/>
    <property type="match status" value="1"/>
</dbReference>
<keyword evidence="4 7" id="KW-0566">Pantothenate biosynthesis</keyword>
<gene>
    <name evidence="7 11" type="primary">panB</name>
    <name evidence="11" type="ORF">HLVA_01820</name>
</gene>
<dbReference type="EC" id="2.1.2.11" evidence="7"/>
<dbReference type="GO" id="GO:0005737">
    <property type="term" value="C:cytoplasm"/>
    <property type="evidence" value="ECO:0007669"/>
    <property type="project" value="UniProtKB-SubCell"/>
</dbReference>
<dbReference type="Pfam" id="PF02548">
    <property type="entry name" value="Pantoate_transf"/>
    <property type="match status" value="1"/>
</dbReference>
<evidence type="ECO:0000256" key="8">
    <source>
        <dbReference type="PIRSR" id="PIRSR000388-1"/>
    </source>
</evidence>
<keyword evidence="7 10" id="KW-0460">Magnesium</keyword>
<evidence type="ECO:0000256" key="1">
    <source>
        <dbReference type="ARBA" id="ARBA00005033"/>
    </source>
</evidence>
<dbReference type="SUPFAM" id="SSF51621">
    <property type="entry name" value="Phosphoenolpyruvate/pyruvate domain"/>
    <property type="match status" value="1"/>
</dbReference>
<dbReference type="Gene3D" id="3.20.20.60">
    <property type="entry name" value="Phosphoenolpyruvate-binding domains"/>
    <property type="match status" value="1"/>
</dbReference>
<dbReference type="GO" id="GO:0000287">
    <property type="term" value="F:magnesium ion binding"/>
    <property type="evidence" value="ECO:0007669"/>
    <property type="project" value="TreeGrafter"/>
</dbReference>
<feature type="binding site" evidence="7 10">
    <location>
        <position position="42"/>
    </location>
    <ligand>
        <name>Mg(2+)</name>
        <dbReference type="ChEBI" id="CHEBI:18420"/>
    </ligand>
</feature>
<keyword evidence="12" id="KW-1185">Reference proteome</keyword>
<keyword evidence="7 10" id="KW-0479">Metal-binding</keyword>
<dbReference type="InterPro" id="IPR040442">
    <property type="entry name" value="Pyrv_kinase-like_dom_sf"/>
</dbReference>
<evidence type="ECO:0000256" key="3">
    <source>
        <dbReference type="ARBA" id="ARBA00011424"/>
    </source>
</evidence>
<evidence type="ECO:0000256" key="10">
    <source>
        <dbReference type="PIRSR" id="PIRSR000388-3"/>
    </source>
</evidence>
<feature type="binding site" evidence="7 9">
    <location>
        <position position="81"/>
    </location>
    <ligand>
        <name>3-methyl-2-oxobutanoate</name>
        <dbReference type="ChEBI" id="CHEBI:11851"/>
    </ligand>
</feature>
<feature type="active site" description="Proton acceptor" evidence="7 8">
    <location>
        <position position="180"/>
    </location>
</feature>
<comment type="cofactor">
    <cofactor evidence="7 10">
        <name>Mg(2+)</name>
        <dbReference type="ChEBI" id="CHEBI:18420"/>
    </cofactor>
    <text evidence="7 10">Binds 1 Mg(2+) ion per subunit.</text>
</comment>
<name>A0AAU9DBV9_9FUSO</name>
<evidence type="ECO:0000256" key="9">
    <source>
        <dbReference type="PIRSR" id="PIRSR000388-2"/>
    </source>
</evidence>
<evidence type="ECO:0000313" key="12">
    <source>
        <dbReference type="Proteomes" id="UP001321582"/>
    </source>
</evidence>
<dbReference type="InterPro" id="IPR015813">
    <property type="entry name" value="Pyrv/PenolPyrv_kinase-like_dom"/>
</dbReference>
<proteinExistence type="inferred from homology"/>
<dbReference type="GO" id="GO:0015940">
    <property type="term" value="P:pantothenate biosynthetic process"/>
    <property type="evidence" value="ECO:0007669"/>
    <property type="project" value="UniProtKB-UniRule"/>
</dbReference>
<keyword evidence="5 7" id="KW-0808">Transferase</keyword>
<dbReference type="PANTHER" id="PTHR20881">
    <property type="entry name" value="3-METHYL-2-OXOBUTANOATE HYDROXYMETHYLTRANSFERASE"/>
    <property type="match status" value="1"/>
</dbReference>
<dbReference type="KEGG" id="haby:HLVA_01820"/>
<evidence type="ECO:0000256" key="4">
    <source>
        <dbReference type="ARBA" id="ARBA00022655"/>
    </source>
</evidence>
<organism evidence="11 12">
    <name type="scientific">Haliovirga abyssi</name>
    <dbReference type="NCBI Taxonomy" id="2996794"/>
    <lineage>
        <taxon>Bacteria</taxon>
        <taxon>Fusobacteriati</taxon>
        <taxon>Fusobacteriota</taxon>
        <taxon>Fusobacteriia</taxon>
        <taxon>Fusobacteriales</taxon>
        <taxon>Haliovirgaceae</taxon>
        <taxon>Haliovirga</taxon>
    </lineage>
</organism>
<keyword evidence="7" id="KW-0963">Cytoplasm</keyword>
<feature type="binding site" evidence="7 10">
    <location>
        <position position="81"/>
    </location>
    <ligand>
        <name>Mg(2+)</name>
        <dbReference type="ChEBI" id="CHEBI:18420"/>
    </ligand>
</feature>
<feature type="binding site" evidence="7 9">
    <location>
        <begin position="42"/>
        <end position="43"/>
    </location>
    <ligand>
        <name>3-methyl-2-oxobutanoate</name>
        <dbReference type="ChEBI" id="CHEBI:11851"/>
    </ligand>
</feature>
<evidence type="ECO:0000313" key="11">
    <source>
        <dbReference type="EMBL" id="BDU49613.1"/>
    </source>
</evidence>
<accession>A0AAU9DBV9</accession>
<protein>
    <recommendedName>
        <fullName evidence="7">3-methyl-2-oxobutanoate hydroxymethyltransferase</fullName>
        <ecNumber evidence="7">2.1.2.11</ecNumber>
    </recommendedName>
    <alternativeName>
        <fullName evidence="7">Ketopantoate hydroxymethyltransferase</fullName>
        <shortName evidence="7">KPHMT</shortName>
    </alternativeName>
</protein>
<feature type="binding site" evidence="7 9">
    <location>
        <position position="111"/>
    </location>
    <ligand>
        <name>3-methyl-2-oxobutanoate</name>
        <dbReference type="ChEBI" id="CHEBI:11851"/>
    </ligand>
</feature>
<dbReference type="PANTHER" id="PTHR20881:SF0">
    <property type="entry name" value="3-METHYL-2-OXOBUTANOATE HYDROXYMETHYLTRANSFERASE"/>
    <property type="match status" value="1"/>
</dbReference>
<dbReference type="NCBIfam" id="NF001452">
    <property type="entry name" value="PRK00311.1"/>
    <property type="match status" value="1"/>
</dbReference>
<dbReference type="InterPro" id="IPR003700">
    <property type="entry name" value="Pantoate_hydroxy_MeTrfase"/>
</dbReference>
<dbReference type="Proteomes" id="UP001321582">
    <property type="component" value="Chromosome"/>
</dbReference>
<feature type="binding site" evidence="7 10">
    <location>
        <position position="113"/>
    </location>
    <ligand>
        <name>Mg(2+)</name>
        <dbReference type="ChEBI" id="CHEBI:18420"/>
    </ligand>
</feature>
<comment type="subcellular location">
    <subcellularLocation>
        <location evidence="7">Cytoplasm</location>
    </subcellularLocation>
</comment>
<evidence type="ECO:0000256" key="2">
    <source>
        <dbReference type="ARBA" id="ARBA00008676"/>
    </source>
</evidence>
<evidence type="ECO:0000256" key="5">
    <source>
        <dbReference type="ARBA" id="ARBA00022679"/>
    </source>
</evidence>
<comment type="subunit">
    <text evidence="3 7">Homodecamer; pentamer of dimers.</text>
</comment>
<dbReference type="RefSeq" id="WP_307904562.1">
    <property type="nucleotide sequence ID" value="NZ_AP027059.1"/>
</dbReference>
<evidence type="ECO:0000256" key="6">
    <source>
        <dbReference type="ARBA" id="ARBA00056497"/>
    </source>
</evidence>
<sequence length="271" mass="30031">MITVNDILSKKGKEKITMITAYDYQTSKLADEAEIDMILVGDSLGMVVLGYESTLPVTMDEMIHHAKAVNRGRKNSFLVVDMPYLSYNVDMKDSLYNAGRIIKETGANAVKLEGGKRTIETIKRIIDLEIPVVGHLGLTPQSVNKMGGYKIQGKEKTAAEEMIEDAKELEKAGVLAIVLEGVPENLAKLITKEVNIPTIGIGAGIYTDGQVLVIYDMLGYNELVPKFVKKYATLKENSIAAIKKYIEDVKNGDFPSKEYIYKAQSKIEKIY</sequence>
<dbReference type="GO" id="GO:0003864">
    <property type="term" value="F:3-methyl-2-oxobutanoate hydroxymethyltransferase activity"/>
    <property type="evidence" value="ECO:0007669"/>
    <property type="project" value="UniProtKB-UniRule"/>
</dbReference>
<dbReference type="AlphaFoldDB" id="A0AAU9DBV9"/>
<dbReference type="CDD" id="cd06557">
    <property type="entry name" value="KPHMT-like"/>
    <property type="match status" value="1"/>
</dbReference>
<comment type="catalytic activity">
    <reaction evidence="7">
        <text>(6R)-5,10-methylene-5,6,7,8-tetrahydrofolate + 3-methyl-2-oxobutanoate + H2O = 2-dehydropantoate + (6S)-5,6,7,8-tetrahydrofolate</text>
        <dbReference type="Rhea" id="RHEA:11824"/>
        <dbReference type="ChEBI" id="CHEBI:11561"/>
        <dbReference type="ChEBI" id="CHEBI:11851"/>
        <dbReference type="ChEBI" id="CHEBI:15377"/>
        <dbReference type="ChEBI" id="CHEBI:15636"/>
        <dbReference type="ChEBI" id="CHEBI:57453"/>
        <dbReference type="EC" id="2.1.2.11"/>
    </reaction>
</comment>
<dbReference type="PIRSF" id="PIRSF000388">
    <property type="entry name" value="Pantoate_hydroxy_MeTrfase"/>
    <property type="match status" value="1"/>
</dbReference>
<reference evidence="11 12" key="1">
    <citation type="submission" date="2022-11" db="EMBL/GenBank/DDBJ databases">
        <title>Haliovirga abyssi gen. nov., sp. nov., a mesophilic fermentative bacterium isolated from the Iheya North hydrothermal field and the proposal of Haliovirgaceae fam. nov.</title>
        <authorList>
            <person name="Miyazaki U."/>
            <person name="Tame A."/>
            <person name="Miyazaki J."/>
            <person name="Takai K."/>
            <person name="Sawayama S."/>
            <person name="Kitajima M."/>
            <person name="Okamoto A."/>
            <person name="Nakagawa S."/>
        </authorList>
    </citation>
    <scope>NUCLEOTIDE SEQUENCE [LARGE SCALE GENOMIC DNA]</scope>
    <source>
        <strain evidence="11 12">IC12</strain>
    </source>
</reference>
<comment type="function">
    <text evidence="6 7">Catalyzes the reversible reaction in which hydroxymethyl group from 5,10-methylenetetrahydrofolate is transferred onto alpha-ketoisovalerate to form ketopantoate.</text>
</comment>
<dbReference type="NCBIfam" id="TIGR00222">
    <property type="entry name" value="panB"/>
    <property type="match status" value="1"/>
</dbReference>
<dbReference type="EMBL" id="AP027059">
    <property type="protein sequence ID" value="BDU49613.1"/>
    <property type="molecule type" value="Genomic_DNA"/>
</dbReference>
<comment type="pathway">
    <text evidence="1 7">Cofactor biosynthesis; (R)-pantothenate biosynthesis; (R)-pantoate from 3-methyl-2-oxobutanoate: step 1/2.</text>
</comment>
<comment type="similarity">
    <text evidence="2 7">Belongs to the PanB family.</text>
</comment>